<evidence type="ECO:0000313" key="3">
    <source>
        <dbReference type="EMBL" id="QDT33170.1"/>
    </source>
</evidence>
<dbReference type="SUPFAM" id="SSF50998">
    <property type="entry name" value="Quinoprotein alcohol dehydrogenase-like"/>
    <property type="match status" value="1"/>
</dbReference>
<feature type="domain" description="Pyrrolo-quinoline quinone repeat" evidence="2">
    <location>
        <begin position="93"/>
        <end position="341"/>
    </location>
</feature>
<evidence type="ECO:0000313" key="4">
    <source>
        <dbReference type="Proteomes" id="UP000315724"/>
    </source>
</evidence>
<proteinExistence type="predicted"/>
<dbReference type="InterPro" id="IPR002372">
    <property type="entry name" value="PQQ_rpt_dom"/>
</dbReference>
<dbReference type="AlphaFoldDB" id="A0A517QNF7"/>
<dbReference type="KEGG" id="tpol:Mal48_24230"/>
<evidence type="ECO:0000256" key="1">
    <source>
        <dbReference type="SAM" id="SignalP"/>
    </source>
</evidence>
<feature type="chain" id="PRO_5022171084" evidence="1">
    <location>
        <begin position="23"/>
        <end position="422"/>
    </location>
</feature>
<dbReference type="Proteomes" id="UP000315724">
    <property type="component" value="Chromosome"/>
</dbReference>
<accession>A0A517QNF7</accession>
<dbReference type="InterPro" id="IPR015943">
    <property type="entry name" value="WD40/YVTN_repeat-like_dom_sf"/>
</dbReference>
<gene>
    <name evidence="3" type="ORF">Mal48_24230</name>
</gene>
<sequence length="422" mass="45954" precursor="true">MKFCSFASLVLFWNIGITQTLSATLPDPINDWPWWRGPNFNGVAAEHQSPPTQFDEQKNVVWRTAVPGRGHASPVVVGDQIFLATADEQSEMQGVVCFNRTTGKQEWITPVHQGNLPSGVHKKNTHASGTVACNGKHLYVVFYNEDQIKVSCLTVGGDLVWTESAGPFDPEKYKFGYGSSPLLYGESVIVIGEADSGGFLVAFSQRDGSKLWTTPRVAHASYSSPIVGNIAGKEQLLLSGHSEVISYDPKSGEEFWSAPGATLATCGTMVWNGDLVFASGGFPNSETVAIKADGSGTVVWKNKQKCYEQSMLAYDGYLYAHTDAGVGFCWRCSDGKEMWKTRLGGPVSSSITMAGGHLYTATESGEIIVYKLNPEKYEEVARTSLGTELFATPTVAGNRIFYRVAENGPEGRQEYLYCIGEK</sequence>
<organism evidence="3 4">
    <name type="scientific">Thalassoglobus polymorphus</name>
    <dbReference type="NCBI Taxonomy" id="2527994"/>
    <lineage>
        <taxon>Bacteria</taxon>
        <taxon>Pseudomonadati</taxon>
        <taxon>Planctomycetota</taxon>
        <taxon>Planctomycetia</taxon>
        <taxon>Planctomycetales</taxon>
        <taxon>Planctomycetaceae</taxon>
        <taxon>Thalassoglobus</taxon>
    </lineage>
</organism>
<reference evidence="3 4" key="1">
    <citation type="submission" date="2019-02" db="EMBL/GenBank/DDBJ databases">
        <title>Deep-cultivation of Planctomycetes and their phenomic and genomic characterization uncovers novel biology.</title>
        <authorList>
            <person name="Wiegand S."/>
            <person name="Jogler M."/>
            <person name="Boedeker C."/>
            <person name="Pinto D."/>
            <person name="Vollmers J."/>
            <person name="Rivas-Marin E."/>
            <person name="Kohn T."/>
            <person name="Peeters S.H."/>
            <person name="Heuer A."/>
            <person name="Rast P."/>
            <person name="Oberbeckmann S."/>
            <person name="Bunk B."/>
            <person name="Jeske O."/>
            <person name="Meyerdierks A."/>
            <person name="Storesund J.E."/>
            <person name="Kallscheuer N."/>
            <person name="Luecker S."/>
            <person name="Lage O.M."/>
            <person name="Pohl T."/>
            <person name="Merkel B.J."/>
            <person name="Hornburger P."/>
            <person name="Mueller R.-W."/>
            <person name="Bruemmer F."/>
            <person name="Labrenz M."/>
            <person name="Spormann A.M."/>
            <person name="Op den Camp H."/>
            <person name="Overmann J."/>
            <person name="Amann R."/>
            <person name="Jetten M.S.M."/>
            <person name="Mascher T."/>
            <person name="Medema M.H."/>
            <person name="Devos D.P."/>
            <person name="Kaster A.-K."/>
            <person name="Ovreas L."/>
            <person name="Rohde M."/>
            <person name="Galperin M.Y."/>
            <person name="Jogler C."/>
        </authorList>
    </citation>
    <scope>NUCLEOTIDE SEQUENCE [LARGE SCALE GENOMIC DNA]</scope>
    <source>
        <strain evidence="3 4">Mal48</strain>
    </source>
</reference>
<evidence type="ECO:0000259" key="2">
    <source>
        <dbReference type="Pfam" id="PF13360"/>
    </source>
</evidence>
<dbReference type="PANTHER" id="PTHR34512">
    <property type="entry name" value="CELL SURFACE PROTEIN"/>
    <property type="match status" value="1"/>
</dbReference>
<dbReference type="SMART" id="SM00564">
    <property type="entry name" value="PQQ"/>
    <property type="match status" value="3"/>
</dbReference>
<keyword evidence="4" id="KW-1185">Reference proteome</keyword>
<dbReference type="Gene3D" id="2.130.10.10">
    <property type="entry name" value="YVTN repeat-like/Quinoprotein amine dehydrogenase"/>
    <property type="match status" value="2"/>
</dbReference>
<dbReference type="EMBL" id="CP036267">
    <property type="protein sequence ID" value="QDT33170.1"/>
    <property type="molecule type" value="Genomic_DNA"/>
</dbReference>
<protein>
    <submittedName>
        <fullName evidence="3">Outer membrane biogenesis protein BamB</fullName>
    </submittedName>
</protein>
<feature type="signal peptide" evidence="1">
    <location>
        <begin position="1"/>
        <end position="22"/>
    </location>
</feature>
<dbReference type="RefSeq" id="WP_145199051.1">
    <property type="nucleotide sequence ID" value="NZ_CP036267.1"/>
</dbReference>
<dbReference type="OrthoDB" id="244732at2"/>
<dbReference type="InterPro" id="IPR011047">
    <property type="entry name" value="Quinoprotein_ADH-like_sf"/>
</dbReference>
<keyword evidence="1" id="KW-0732">Signal</keyword>
<dbReference type="Pfam" id="PF13360">
    <property type="entry name" value="PQQ_2"/>
    <property type="match status" value="1"/>
</dbReference>
<dbReference type="PANTHER" id="PTHR34512:SF30">
    <property type="entry name" value="OUTER MEMBRANE PROTEIN ASSEMBLY FACTOR BAMB"/>
    <property type="match status" value="1"/>
</dbReference>
<dbReference type="InterPro" id="IPR018391">
    <property type="entry name" value="PQQ_b-propeller_rpt"/>
</dbReference>
<name>A0A517QNF7_9PLAN</name>